<evidence type="ECO:0000256" key="8">
    <source>
        <dbReference type="ARBA" id="ARBA00031306"/>
    </source>
</evidence>
<evidence type="ECO:0000256" key="1">
    <source>
        <dbReference type="ARBA" id="ARBA00011955"/>
    </source>
</evidence>
<gene>
    <name evidence="12" type="ORF">SAMN02982927_01269</name>
</gene>
<dbReference type="STRING" id="269670.SAMN02982927_01269"/>
<evidence type="ECO:0000313" key="12">
    <source>
        <dbReference type="EMBL" id="SFG28933.1"/>
    </source>
</evidence>
<keyword evidence="12" id="KW-0449">Lipoprotein</keyword>
<keyword evidence="13" id="KW-1185">Reference proteome</keyword>
<dbReference type="PANTHER" id="PTHR30040:SF2">
    <property type="entry name" value="FAD:PROTEIN FMN TRANSFERASE"/>
    <property type="match status" value="1"/>
</dbReference>
<evidence type="ECO:0000256" key="2">
    <source>
        <dbReference type="ARBA" id="ARBA00016337"/>
    </source>
</evidence>
<dbReference type="GO" id="GO:0016740">
    <property type="term" value="F:transferase activity"/>
    <property type="evidence" value="ECO:0007669"/>
    <property type="project" value="UniProtKB-UniRule"/>
</dbReference>
<keyword evidence="7 10" id="KW-0460">Magnesium</keyword>
<evidence type="ECO:0000313" key="13">
    <source>
        <dbReference type="Proteomes" id="UP000198752"/>
    </source>
</evidence>
<keyword evidence="5 10" id="KW-0479">Metal-binding</keyword>
<dbReference type="GO" id="GO:0046872">
    <property type="term" value="F:metal ion binding"/>
    <property type="evidence" value="ECO:0007669"/>
    <property type="project" value="UniProtKB-UniRule"/>
</dbReference>
<evidence type="ECO:0000256" key="5">
    <source>
        <dbReference type="ARBA" id="ARBA00022723"/>
    </source>
</evidence>
<keyword evidence="6 10" id="KW-0274">FAD</keyword>
<dbReference type="SUPFAM" id="SSF143631">
    <property type="entry name" value="ApbE-like"/>
    <property type="match status" value="1"/>
</dbReference>
<dbReference type="AlphaFoldDB" id="A0A1I2QMQ8"/>
<dbReference type="RefSeq" id="WP_245734085.1">
    <property type="nucleotide sequence ID" value="NZ_FOOY01000007.1"/>
</dbReference>
<evidence type="ECO:0000256" key="6">
    <source>
        <dbReference type="ARBA" id="ARBA00022827"/>
    </source>
</evidence>
<comment type="cofactor">
    <cofactor evidence="11">
        <name>Mg(2+)</name>
        <dbReference type="ChEBI" id="CHEBI:18420"/>
    </cofactor>
    <cofactor evidence="11">
        <name>Mn(2+)</name>
        <dbReference type="ChEBI" id="CHEBI:29035"/>
    </cofactor>
    <text evidence="11">Magnesium. Can also use manganese.</text>
</comment>
<keyword evidence="4 10" id="KW-0808">Transferase</keyword>
<name>A0A1I2QMQ8_9BACL</name>
<evidence type="ECO:0000256" key="10">
    <source>
        <dbReference type="PIRNR" id="PIRNR006268"/>
    </source>
</evidence>
<reference evidence="13" key="1">
    <citation type="submission" date="2016-10" db="EMBL/GenBank/DDBJ databases">
        <authorList>
            <person name="Varghese N."/>
            <person name="Submissions S."/>
        </authorList>
    </citation>
    <scope>NUCLEOTIDE SEQUENCE [LARGE SCALE GENOMIC DNA]</scope>
    <source>
        <strain evidence="13">ATCC 700379</strain>
    </source>
</reference>
<dbReference type="InterPro" id="IPR003374">
    <property type="entry name" value="ApbE-like_sf"/>
</dbReference>
<dbReference type="PANTHER" id="PTHR30040">
    <property type="entry name" value="THIAMINE BIOSYNTHESIS LIPOPROTEIN APBE"/>
    <property type="match status" value="1"/>
</dbReference>
<sequence>MLEFHSRHMNTNISISGLNAPDASRVFKWMSSLEHQFSRFLPCSELSHVNRSVGNITHVSRQFAELLYEALRFYQETDGIFNPFLGNIMRKIGYDRSFEQMDKRNAHREPLPLTADQTTFTFDLEQCSITLPCGSALDFGGIAKGWAVQKAAVNLIGQGRPYGLINAGGDLMCWNGATPTEPWVINVTHPYSDDQTIGKLIFHSGQWGAATSSKIKRSWSDGRHRFHHLIDPRTALPSESDIIQATVIGPALLPCEIYAKCLMIMGSREGSKWLEARHPDLAYLFIDKDGHVIVSSNLKNLCSYKNFPGKISFPPNKER</sequence>
<dbReference type="EMBL" id="FOOY01000007">
    <property type="protein sequence ID" value="SFG28933.1"/>
    <property type="molecule type" value="Genomic_DNA"/>
</dbReference>
<feature type="binding site" evidence="11">
    <location>
        <position position="141"/>
    </location>
    <ligand>
        <name>Mg(2+)</name>
        <dbReference type="ChEBI" id="CHEBI:18420"/>
    </ligand>
</feature>
<protein>
    <recommendedName>
        <fullName evidence="2 10">FAD:protein FMN transferase</fullName>
        <ecNumber evidence="1 10">2.7.1.180</ecNumber>
    </recommendedName>
    <alternativeName>
        <fullName evidence="8 10">Flavin transferase</fullName>
    </alternativeName>
</protein>
<comment type="similarity">
    <text evidence="10">Belongs to the ApbE family.</text>
</comment>
<evidence type="ECO:0000256" key="7">
    <source>
        <dbReference type="ARBA" id="ARBA00022842"/>
    </source>
</evidence>
<dbReference type="PIRSF" id="PIRSF006268">
    <property type="entry name" value="ApbE"/>
    <property type="match status" value="1"/>
</dbReference>
<comment type="catalytic activity">
    <reaction evidence="9 10">
        <text>L-threonyl-[protein] + FAD = FMN-L-threonyl-[protein] + AMP + H(+)</text>
        <dbReference type="Rhea" id="RHEA:36847"/>
        <dbReference type="Rhea" id="RHEA-COMP:11060"/>
        <dbReference type="Rhea" id="RHEA-COMP:11061"/>
        <dbReference type="ChEBI" id="CHEBI:15378"/>
        <dbReference type="ChEBI" id="CHEBI:30013"/>
        <dbReference type="ChEBI" id="CHEBI:57692"/>
        <dbReference type="ChEBI" id="CHEBI:74257"/>
        <dbReference type="ChEBI" id="CHEBI:456215"/>
        <dbReference type="EC" id="2.7.1.180"/>
    </reaction>
</comment>
<dbReference type="InterPro" id="IPR024932">
    <property type="entry name" value="ApbE"/>
</dbReference>
<evidence type="ECO:0000256" key="3">
    <source>
        <dbReference type="ARBA" id="ARBA00022630"/>
    </source>
</evidence>
<dbReference type="EC" id="2.7.1.180" evidence="1 10"/>
<evidence type="ECO:0000256" key="9">
    <source>
        <dbReference type="ARBA" id="ARBA00048540"/>
    </source>
</evidence>
<evidence type="ECO:0000256" key="11">
    <source>
        <dbReference type="PIRSR" id="PIRSR006268-2"/>
    </source>
</evidence>
<dbReference type="Pfam" id="PF02424">
    <property type="entry name" value="ApbE"/>
    <property type="match status" value="1"/>
</dbReference>
<proteinExistence type="inferred from homology"/>
<organism evidence="12 13">
    <name type="scientific">Sporolactobacillus nakayamae</name>
    <dbReference type="NCBI Taxonomy" id="269670"/>
    <lineage>
        <taxon>Bacteria</taxon>
        <taxon>Bacillati</taxon>
        <taxon>Bacillota</taxon>
        <taxon>Bacilli</taxon>
        <taxon>Bacillales</taxon>
        <taxon>Sporolactobacillaceae</taxon>
        <taxon>Sporolactobacillus</taxon>
    </lineage>
</organism>
<evidence type="ECO:0000256" key="4">
    <source>
        <dbReference type="ARBA" id="ARBA00022679"/>
    </source>
</evidence>
<dbReference type="Gene3D" id="3.10.520.10">
    <property type="entry name" value="ApbE-like domains"/>
    <property type="match status" value="1"/>
</dbReference>
<dbReference type="Proteomes" id="UP000198752">
    <property type="component" value="Unassembled WGS sequence"/>
</dbReference>
<keyword evidence="3 10" id="KW-0285">Flavoprotein</keyword>
<accession>A0A1I2QMQ8</accession>